<evidence type="ECO:0000313" key="8">
    <source>
        <dbReference type="Proteomes" id="UP000050761"/>
    </source>
</evidence>
<keyword evidence="4" id="KW-0443">Lipid metabolism</keyword>
<feature type="domain" description="PI-PLC Y-box" evidence="6">
    <location>
        <begin position="593"/>
        <end position="651"/>
    </location>
</feature>
<evidence type="ECO:0000256" key="2">
    <source>
        <dbReference type="ARBA" id="ARBA00022490"/>
    </source>
</evidence>
<dbReference type="Proteomes" id="UP000050761">
    <property type="component" value="Unassembled WGS sequence"/>
</dbReference>
<dbReference type="GO" id="GO:0004435">
    <property type="term" value="F:phosphatidylinositol-4,5-bisphosphate phospholipase C activity"/>
    <property type="evidence" value="ECO:0007669"/>
    <property type="project" value="UniProtKB-EC"/>
</dbReference>
<dbReference type="Pfam" id="PF09279">
    <property type="entry name" value="EF-hand_like"/>
    <property type="match status" value="1"/>
</dbReference>
<keyword evidence="2" id="KW-0963">Cytoplasm</keyword>
<protein>
    <recommendedName>
        <fullName evidence="4">Phosphoinositide phospholipase C</fullName>
        <ecNumber evidence="4">3.1.4.11</ecNumber>
    </recommendedName>
</protein>
<dbReference type="InterPro" id="IPR035892">
    <property type="entry name" value="C2_domain_sf"/>
</dbReference>
<proteinExistence type="predicted"/>
<keyword evidence="8" id="KW-1185">Reference proteome</keyword>
<evidence type="ECO:0000259" key="5">
    <source>
        <dbReference type="PROSITE" id="PS50004"/>
    </source>
</evidence>
<gene>
    <name evidence="7" type="ORF">HPBE_LOCUS10716</name>
</gene>
<reference evidence="7 8" key="1">
    <citation type="submission" date="2018-11" db="EMBL/GenBank/DDBJ databases">
        <authorList>
            <consortium name="Pathogen Informatics"/>
        </authorList>
    </citation>
    <scope>NUCLEOTIDE SEQUENCE [LARGE SCALE GENOMIC DNA]</scope>
</reference>
<dbReference type="OrthoDB" id="269822at2759"/>
<dbReference type="EMBL" id="UZAH01026855">
    <property type="protein sequence ID" value="VDO86099.1"/>
    <property type="molecule type" value="Genomic_DNA"/>
</dbReference>
<dbReference type="GO" id="GO:0005737">
    <property type="term" value="C:cytoplasm"/>
    <property type="evidence" value="ECO:0007669"/>
    <property type="project" value="UniProtKB-SubCell"/>
</dbReference>
<dbReference type="EC" id="3.1.4.11" evidence="4"/>
<dbReference type="InterPro" id="IPR000008">
    <property type="entry name" value="C2_dom"/>
</dbReference>
<dbReference type="SUPFAM" id="SSF51695">
    <property type="entry name" value="PLC-like phosphodiesterases"/>
    <property type="match status" value="1"/>
</dbReference>
<dbReference type="GO" id="GO:0032228">
    <property type="term" value="P:regulation of synaptic transmission, GABAergic"/>
    <property type="evidence" value="ECO:0007669"/>
    <property type="project" value="TreeGrafter"/>
</dbReference>
<keyword evidence="3" id="KW-0807">Transducer</keyword>
<dbReference type="InterPro" id="IPR011993">
    <property type="entry name" value="PH-like_dom_sf"/>
</dbReference>
<dbReference type="InterPro" id="IPR011992">
    <property type="entry name" value="EF-hand-dom_pair"/>
</dbReference>
<dbReference type="Pfam" id="PF00168">
    <property type="entry name" value="C2"/>
    <property type="match status" value="1"/>
</dbReference>
<dbReference type="CDD" id="cd00275">
    <property type="entry name" value="C2_PLC_like"/>
    <property type="match status" value="1"/>
</dbReference>
<dbReference type="InterPro" id="IPR017946">
    <property type="entry name" value="PLC-like_Pdiesterase_TIM-brl"/>
</dbReference>
<dbReference type="InterPro" id="IPR000909">
    <property type="entry name" value="PLipase_C_PInositol-sp_X_dom"/>
</dbReference>
<dbReference type="Pfam" id="PF00387">
    <property type="entry name" value="PI-PLC-Y"/>
    <property type="match status" value="1"/>
</dbReference>
<dbReference type="PROSITE" id="PS50004">
    <property type="entry name" value="C2"/>
    <property type="match status" value="1"/>
</dbReference>
<dbReference type="CDD" id="cd16206">
    <property type="entry name" value="EFh_PRIP"/>
    <property type="match status" value="1"/>
</dbReference>
<name>A0A3P7Z7G0_HELPZ</name>
<keyword evidence="4" id="KW-0442">Lipid degradation</keyword>
<dbReference type="FunFam" id="1.10.238.10:FF:000005">
    <property type="entry name" value="Phosphoinositide phospholipase C"/>
    <property type="match status" value="1"/>
</dbReference>
<dbReference type="InterPro" id="IPR015359">
    <property type="entry name" value="PLC_EF-hand-like"/>
</dbReference>
<dbReference type="InterPro" id="IPR001192">
    <property type="entry name" value="PI-PLC_fam"/>
</dbReference>
<evidence type="ECO:0000256" key="1">
    <source>
        <dbReference type="ARBA" id="ARBA00004496"/>
    </source>
</evidence>
<dbReference type="SUPFAM" id="SSF47473">
    <property type="entry name" value="EF-hand"/>
    <property type="match status" value="1"/>
</dbReference>
<dbReference type="FunFam" id="3.20.20.190:FF:000046">
    <property type="entry name" value="Phosphoinositide phospholipase C"/>
    <property type="match status" value="1"/>
</dbReference>
<sequence>MYCPEFRKALRSSLIKHVNRQKSPGRKTVSFSSKNNDKKISNVSDCWHYMQTGSEFVKLRGPTRHFRRFFSLDADLSHIRWTPTNKKPHKARIAIDNIREIRLGKNTEQLRQSDSNFADLQDECLFSVIYGDDYETLDLVASCADDANIWVTGLMALTSTKYDCKPTKIAFATLRERWLGSVFDEEDPDGKGYIDENTAVRLIRQMNRTLSVARIKNKVKVSGEAGCALDSMERGKIHKEDFIELYKEIATRPEVYFLMVRYANKDYLSCQDLRLFLETEQGMSGVTTEFCENVVEQYEPASEAKEHNFMTVDGFTAFLLSKDCSVFDPSHSRVWMDMKQPFSKYFISASHKTYLVEDQQGAASVDGLASALKRNCRMIEIDIWDPCEAKGETEPMIQNGMLATSKVPLSQALKAIREAAFERTRYPLLLRLCVHCSEDWQKVAAKLIVTHLGSKLYLPTADPTDWNNEDAIPTPWDFQLRILIMGKRLCCATESGDVSEDDSGISSSSRRKAQRIRLCRELSDLVPPFLHVKTLHDLMATAPNSQTMSPRQHVASLNETTALRLTHTYAQEFGQTSRNYFYCIVTVIIIFSVGPNASRTDSSNLNPQEFWNHGIQLVGLNYQTPGLMIDLQEGRFSENGGCGYVLKPSIMNEELFVAGEKPPTTPQILHLRVLSGQQLPRPRGSNAKGDSSDPFVVIEIFGIPGDCAEERTKTVRNDGHNPSFDESFQFQVSVPELALVRFLVLDDDFIGMSYQGVLKNSKIPIGCYYFDFKISNQPSGLLGDDFIGQYTVPFECLQPGREVFCLLVSNISIPKLKNVNIFALQL</sequence>
<dbReference type="PROSITE" id="PS50007">
    <property type="entry name" value="PIPLC_X_DOMAIN"/>
    <property type="match status" value="1"/>
</dbReference>
<evidence type="ECO:0000313" key="7">
    <source>
        <dbReference type="EMBL" id="VDO86099.1"/>
    </source>
</evidence>
<dbReference type="CDD" id="cd08558">
    <property type="entry name" value="PI-PLCc_eukaryota"/>
    <property type="match status" value="1"/>
</dbReference>
<dbReference type="PROSITE" id="PS50008">
    <property type="entry name" value="PIPLC_Y_DOMAIN"/>
    <property type="match status" value="1"/>
</dbReference>
<dbReference type="SUPFAM" id="SSF50729">
    <property type="entry name" value="PH domain-like"/>
    <property type="match status" value="1"/>
</dbReference>
<dbReference type="Gene3D" id="1.10.238.10">
    <property type="entry name" value="EF-hand"/>
    <property type="match status" value="1"/>
</dbReference>
<dbReference type="Gene3D" id="2.30.29.30">
    <property type="entry name" value="Pleckstrin-homology domain (PH domain)/Phosphotyrosine-binding domain (PTB)"/>
    <property type="match status" value="1"/>
</dbReference>
<dbReference type="SUPFAM" id="SSF49562">
    <property type="entry name" value="C2 domain (Calcium/lipid-binding domain, CaLB)"/>
    <property type="match status" value="1"/>
</dbReference>
<dbReference type="SMART" id="SM00149">
    <property type="entry name" value="PLCYc"/>
    <property type="match status" value="1"/>
</dbReference>
<dbReference type="Gene3D" id="2.60.40.150">
    <property type="entry name" value="C2 domain"/>
    <property type="match status" value="1"/>
</dbReference>
<dbReference type="Pfam" id="PF00388">
    <property type="entry name" value="PI-PLC-X"/>
    <property type="match status" value="1"/>
</dbReference>
<organism evidence="7">
    <name type="scientific">Heligmosomoides polygyrus</name>
    <name type="common">Parasitic roundworm</name>
    <dbReference type="NCBI Taxonomy" id="6339"/>
    <lineage>
        <taxon>Eukaryota</taxon>
        <taxon>Metazoa</taxon>
        <taxon>Ecdysozoa</taxon>
        <taxon>Nematoda</taxon>
        <taxon>Chromadorea</taxon>
        <taxon>Rhabditida</taxon>
        <taxon>Rhabditina</taxon>
        <taxon>Rhabditomorpha</taxon>
        <taxon>Strongyloidea</taxon>
        <taxon>Heligmosomidae</taxon>
        <taxon>Heligmosomoides</taxon>
    </lineage>
</organism>
<reference evidence="9" key="2">
    <citation type="submission" date="2019-09" db="UniProtKB">
        <authorList>
            <consortium name="WormBaseParasite"/>
        </authorList>
    </citation>
    <scope>IDENTIFICATION</scope>
</reference>
<evidence type="ECO:0000313" key="9">
    <source>
        <dbReference type="WBParaSite" id="HPBE_0001071501-mRNA-1"/>
    </source>
</evidence>
<dbReference type="GO" id="GO:0016042">
    <property type="term" value="P:lipid catabolic process"/>
    <property type="evidence" value="ECO:0007669"/>
    <property type="project" value="UniProtKB-KW"/>
</dbReference>
<dbReference type="InterPro" id="IPR001849">
    <property type="entry name" value="PH_domain"/>
</dbReference>
<dbReference type="GO" id="GO:0051209">
    <property type="term" value="P:release of sequestered calcium ion into cytosol"/>
    <property type="evidence" value="ECO:0007669"/>
    <property type="project" value="TreeGrafter"/>
</dbReference>
<dbReference type="SMART" id="SM00148">
    <property type="entry name" value="PLCXc"/>
    <property type="match status" value="1"/>
</dbReference>
<dbReference type="GO" id="GO:0007214">
    <property type="term" value="P:gamma-aminobutyric acid signaling pathway"/>
    <property type="evidence" value="ECO:0007669"/>
    <property type="project" value="TreeGrafter"/>
</dbReference>
<comment type="catalytic activity">
    <reaction evidence="4">
        <text>a 1,2-diacyl-sn-glycero-3-phospho-(1D-myo-inositol-4,5-bisphosphate) + H2O = 1D-myo-inositol 1,4,5-trisphosphate + a 1,2-diacyl-sn-glycerol + H(+)</text>
        <dbReference type="Rhea" id="RHEA:33179"/>
        <dbReference type="ChEBI" id="CHEBI:15377"/>
        <dbReference type="ChEBI" id="CHEBI:15378"/>
        <dbReference type="ChEBI" id="CHEBI:17815"/>
        <dbReference type="ChEBI" id="CHEBI:58456"/>
        <dbReference type="ChEBI" id="CHEBI:203600"/>
        <dbReference type="EC" id="3.1.4.11"/>
    </reaction>
</comment>
<dbReference type="GO" id="GO:0046488">
    <property type="term" value="P:phosphatidylinositol metabolic process"/>
    <property type="evidence" value="ECO:0007669"/>
    <property type="project" value="TreeGrafter"/>
</dbReference>
<dbReference type="SMART" id="SM00239">
    <property type="entry name" value="C2"/>
    <property type="match status" value="1"/>
</dbReference>
<feature type="domain" description="C2" evidence="5">
    <location>
        <begin position="650"/>
        <end position="807"/>
    </location>
</feature>
<dbReference type="PANTHER" id="PTHR10336">
    <property type="entry name" value="PHOSPHOINOSITIDE-SPECIFIC PHOSPHOLIPASE C FAMILY PROTEIN"/>
    <property type="match status" value="1"/>
</dbReference>
<dbReference type="PRINTS" id="PR00390">
    <property type="entry name" value="PHPHLIPASEC"/>
</dbReference>
<dbReference type="WBParaSite" id="HPBE_0001071501-mRNA-1">
    <property type="protein sequence ID" value="HPBE_0001071501-mRNA-1"/>
    <property type="gene ID" value="HPBE_0001071501"/>
</dbReference>
<dbReference type="FunFam" id="2.30.29.30:FF:000025">
    <property type="entry name" value="Phosphoinositide phospholipase C"/>
    <property type="match status" value="1"/>
</dbReference>
<evidence type="ECO:0000256" key="4">
    <source>
        <dbReference type="RuleBase" id="RU361133"/>
    </source>
</evidence>
<comment type="subcellular location">
    <subcellularLocation>
        <location evidence="1">Cytoplasm</location>
    </subcellularLocation>
</comment>
<dbReference type="GO" id="GO:0048015">
    <property type="term" value="P:phosphatidylinositol-mediated signaling"/>
    <property type="evidence" value="ECO:0007669"/>
    <property type="project" value="TreeGrafter"/>
</dbReference>
<evidence type="ECO:0000256" key="3">
    <source>
        <dbReference type="ARBA" id="ARBA00023224"/>
    </source>
</evidence>
<dbReference type="CDD" id="cd13364">
    <property type="entry name" value="PH_PLC_eta"/>
    <property type="match status" value="1"/>
</dbReference>
<dbReference type="InterPro" id="IPR001711">
    <property type="entry name" value="PLipase_C_Pinositol-sp_Y"/>
</dbReference>
<accession>A0A3P7Z7G0</accession>
<keyword evidence="4" id="KW-0378">Hydrolase</keyword>
<dbReference type="Pfam" id="PF16457">
    <property type="entry name" value="PH_12"/>
    <property type="match status" value="1"/>
</dbReference>
<dbReference type="PANTHER" id="PTHR10336:SF196">
    <property type="entry name" value="PHOSPHOINOSITIDE PHOSPHOLIPASE C"/>
    <property type="match status" value="1"/>
</dbReference>
<dbReference type="AlphaFoldDB" id="A0A3P7Z7G0"/>
<dbReference type="Gene3D" id="3.20.20.190">
    <property type="entry name" value="Phosphatidylinositol (PI) phosphodiesterase"/>
    <property type="match status" value="1"/>
</dbReference>
<evidence type="ECO:0000259" key="6">
    <source>
        <dbReference type="PROSITE" id="PS50008"/>
    </source>
</evidence>